<sequence>MKLFFNLPNKKKVIHIPQPIGDQQFIRFIIDTNQNTEEMKLIRFKRVQSLSLSDQSAVSLVQITGLENGFLWLRVLEIQFYNEGITEIIQKGFKFKQLEKLILHNHNHLKFQNYCQQLFDASNETLRTLEFSLIDKFSRKEHDSYYQNAAFLLGSLNMNKIQELYVNVSSQIITLLSQIDNKFNGKQQINELKMPLWNILSMFKNLRVLKINFQERYEEDLKYLVENTLRPLSNLIQLAIYFTESRIDASCLLQFLVDNQKISFFESTLKLNYDIVQQFLIKRHRVIRMVSKFAFLPLDDYMRLIKEFPQHQLEFSYFQQGGQSKII</sequence>
<dbReference type="EMBL" id="CCKQ01013974">
    <property type="protein sequence ID" value="CDW85698.1"/>
    <property type="molecule type" value="Genomic_DNA"/>
</dbReference>
<organism evidence="1 2">
    <name type="scientific">Stylonychia lemnae</name>
    <name type="common">Ciliate</name>
    <dbReference type="NCBI Taxonomy" id="5949"/>
    <lineage>
        <taxon>Eukaryota</taxon>
        <taxon>Sar</taxon>
        <taxon>Alveolata</taxon>
        <taxon>Ciliophora</taxon>
        <taxon>Intramacronucleata</taxon>
        <taxon>Spirotrichea</taxon>
        <taxon>Stichotrichia</taxon>
        <taxon>Sporadotrichida</taxon>
        <taxon>Oxytrichidae</taxon>
        <taxon>Stylonychinae</taxon>
        <taxon>Stylonychia</taxon>
    </lineage>
</organism>
<name>A0A078AY32_STYLE</name>
<protein>
    <submittedName>
        <fullName evidence="1">Uncharacterized protein</fullName>
    </submittedName>
</protein>
<keyword evidence="2" id="KW-1185">Reference proteome</keyword>
<dbReference type="Proteomes" id="UP000039865">
    <property type="component" value="Unassembled WGS sequence"/>
</dbReference>
<evidence type="ECO:0000313" key="1">
    <source>
        <dbReference type="EMBL" id="CDW85698.1"/>
    </source>
</evidence>
<dbReference type="InParanoid" id="A0A078AY32"/>
<dbReference type="AlphaFoldDB" id="A0A078AY32"/>
<gene>
    <name evidence="1" type="primary">Contig5467.g5840</name>
    <name evidence="1" type="ORF">STYLEM_14784</name>
</gene>
<proteinExistence type="predicted"/>
<accession>A0A078AY32</accession>
<evidence type="ECO:0000313" key="2">
    <source>
        <dbReference type="Proteomes" id="UP000039865"/>
    </source>
</evidence>
<reference evidence="1 2" key="1">
    <citation type="submission" date="2014-06" db="EMBL/GenBank/DDBJ databases">
        <authorList>
            <person name="Swart Estienne"/>
        </authorList>
    </citation>
    <scope>NUCLEOTIDE SEQUENCE [LARGE SCALE GENOMIC DNA]</scope>
    <source>
        <strain evidence="1 2">130c</strain>
    </source>
</reference>